<dbReference type="PANTHER" id="PTHR23135:SF4">
    <property type="entry name" value="UDP-N-ACETYLMURAMOYL-L-ALANYL-D-GLUTAMATE--2,6-DIAMINOPIMELATE LIGASE MURE HOMOLOG, CHLOROPLASTIC"/>
    <property type="match status" value="1"/>
</dbReference>
<keyword evidence="7 8" id="KW-0961">Cell wall biogenesis/degradation</keyword>
<dbReference type="GO" id="GO:0005524">
    <property type="term" value="F:ATP binding"/>
    <property type="evidence" value="ECO:0007669"/>
    <property type="project" value="InterPro"/>
</dbReference>
<dbReference type="Pfam" id="PF02875">
    <property type="entry name" value="Mur_ligase_C"/>
    <property type="match status" value="1"/>
</dbReference>
<proteinExistence type="inferred from homology"/>
<dbReference type="EMBL" id="WBZC01000019">
    <property type="protein sequence ID" value="KAB3535397.1"/>
    <property type="molecule type" value="Genomic_DNA"/>
</dbReference>
<dbReference type="NCBIfam" id="TIGR01085">
    <property type="entry name" value="murE"/>
    <property type="match status" value="1"/>
</dbReference>
<dbReference type="SUPFAM" id="SSF53244">
    <property type="entry name" value="MurD-like peptide ligases, peptide-binding domain"/>
    <property type="match status" value="1"/>
</dbReference>
<dbReference type="InterPro" id="IPR036615">
    <property type="entry name" value="Mur_ligase_C_dom_sf"/>
</dbReference>
<keyword evidence="13" id="KW-1185">Reference proteome</keyword>
<evidence type="ECO:0000259" key="11">
    <source>
        <dbReference type="Pfam" id="PF08245"/>
    </source>
</evidence>
<dbReference type="Pfam" id="PF01225">
    <property type="entry name" value="Mur_ligase"/>
    <property type="match status" value="1"/>
</dbReference>
<evidence type="ECO:0000259" key="10">
    <source>
        <dbReference type="Pfam" id="PF02875"/>
    </source>
</evidence>
<organism evidence="12 13">
    <name type="scientific">Alkaliphilus pronyensis</name>
    <dbReference type="NCBI Taxonomy" id="1482732"/>
    <lineage>
        <taxon>Bacteria</taxon>
        <taxon>Bacillati</taxon>
        <taxon>Bacillota</taxon>
        <taxon>Clostridia</taxon>
        <taxon>Peptostreptococcales</taxon>
        <taxon>Natronincolaceae</taxon>
        <taxon>Alkaliphilus</taxon>
    </lineage>
</organism>
<dbReference type="UniPathway" id="UPA00219"/>
<gene>
    <name evidence="12" type="primary">murE</name>
    <name evidence="12" type="ORF">F8154_06320</name>
</gene>
<feature type="domain" description="Mur ligase C-terminal" evidence="10">
    <location>
        <begin position="326"/>
        <end position="459"/>
    </location>
</feature>
<dbReference type="GO" id="GO:0051301">
    <property type="term" value="P:cell division"/>
    <property type="evidence" value="ECO:0007669"/>
    <property type="project" value="UniProtKB-KW"/>
</dbReference>
<evidence type="ECO:0000256" key="8">
    <source>
        <dbReference type="RuleBase" id="RU004135"/>
    </source>
</evidence>
<keyword evidence="5 8" id="KW-0573">Peptidoglycan synthesis</keyword>
<dbReference type="SUPFAM" id="SSF53623">
    <property type="entry name" value="MurD-like peptide ligases, catalytic domain"/>
    <property type="match status" value="1"/>
</dbReference>
<dbReference type="GO" id="GO:0008360">
    <property type="term" value="P:regulation of cell shape"/>
    <property type="evidence" value="ECO:0007669"/>
    <property type="project" value="UniProtKB-KW"/>
</dbReference>
<dbReference type="GO" id="GO:0005737">
    <property type="term" value="C:cytoplasm"/>
    <property type="evidence" value="ECO:0007669"/>
    <property type="project" value="UniProtKB-SubCell"/>
</dbReference>
<evidence type="ECO:0000256" key="1">
    <source>
        <dbReference type="ARBA" id="ARBA00004752"/>
    </source>
</evidence>
<comment type="similarity">
    <text evidence="2">Belongs to the MurCDEF family. MurE subfamily.</text>
</comment>
<evidence type="ECO:0000256" key="7">
    <source>
        <dbReference type="ARBA" id="ARBA00023316"/>
    </source>
</evidence>
<dbReference type="Proteomes" id="UP000432715">
    <property type="component" value="Unassembled WGS sequence"/>
</dbReference>
<dbReference type="InterPro" id="IPR035911">
    <property type="entry name" value="MurE/MurF_N"/>
</dbReference>
<evidence type="ECO:0000256" key="4">
    <source>
        <dbReference type="ARBA" id="ARBA00022960"/>
    </source>
</evidence>
<dbReference type="GO" id="GO:0016881">
    <property type="term" value="F:acid-amino acid ligase activity"/>
    <property type="evidence" value="ECO:0007669"/>
    <property type="project" value="InterPro"/>
</dbReference>
<comment type="subcellular location">
    <subcellularLocation>
        <location evidence="8">Cytoplasm</location>
    </subcellularLocation>
</comment>
<dbReference type="SUPFAM" id="SSF63418">
    <property type="entry name" value="MurE/MurF N-terminal domain"/>
    <property type="match status" value="1"/>
</dbReference>
<feature type="domain" description="Mur ligase central" evidence="11">
    <location>
        <begin position="92"/>
        <end position="303"/>
    </location>
</feature>
<evidence type="ECO:0000313" key="13">
    <source>
        <dbReference type="Proteomes" id="UP000432715"/>
    </source>
</evidence>
<dbReference type="GO" id="GO:0009252">
    <property type="term" value="P:peptidoglycan biosynthetic process"/>
    <property type="evidence" value="ECO:0007669"/>
    <property type="project" value="UniProtKB-UniPathway"/>
</dbReference>
<dbReference type="InterPro" id="IPR004101">
    <property type="entry name" value="Mur_ligase_C"/>
</dbReference>
<dbReference type="InterPro" id="IPR036565">
    <property type="entry name" value="Mur-like_cat_sf"/>
</dbReference>
<dbReference type="Gene3D" id="3.40.1190.10">
    <property type="entry name" value="Mur-like, catalytic domain"/>
    <property type="match status" value="1"/>
</dbReference>
<dbReference type="OrthoDB" id="1706403at2"/>
<evidence type="ECO:0000256" key="2">
    <source>
        <dbReference type="ARBA" id="ARBA00005898"/>
    </source>
</evidence>
<keyword evidence="6 8" id="KW-0131">Cell cycle</keyword>
<keyword evidence="4 8" id="KW-0133">Cell shape</keyword>
<dbReference type="InterPro" id="IPR013221">
    <property type="entry name" value="Mur_ligase_cen"/>
</dbReference>
<evidence type="ECO:0000313" key="12">
    <source>
        <dbReference type="EMBL" id="KAB3535397.1"/>
    </source>
</evidence>
<evidence type="ECO:0000256" key="3">
    <source>
        <dbReference type="ARBA" id="ARBA00022618"/>
    </source>
</evidence>
<comment type="pathway">
    <text evidence="1 8">Cell wall biogenesis; peptidoglycan biosynthesis.</text>
</comment>
<evidence type="ECO:0000256" key="6">
    <source>
        <dbReference type="ARBA" id="ARBA00023306"/>
    </source>
</evidence>
<protein>
    <submittedName>
        <fullName evidence="12">UDP-N-acetylmuramyl-tripeptide synthetase</fullName>
    </submittedName>
</protein>
<sequence length="500" mass="56372">MIIHGIKVTGITSSSKKVKTGYGFVALKGEKHDGNAYIDEAIRNGAAIIFTESNITHKDVPIIKVKDARETLAELCNRFYNYPSDKLKIIGVTGTNGKTTTTNMIYEILRNYGMSVGLIGTLCIKINDRLYESNYTTPLAEEIYHYIAKMVEEKVKVLVMEVSSHGLKTNRVHGIEFDIAIHTNIERDHINFHKTFDDYLQSKKKLFDGLENGKIGIINIDNQHGLRLLEGNHNIVIITYGLNTKATITASAIDSDETTAFNYCLQRGITSISGVEIEPFEYPIKLPLAGKHNIYNALSAITCGLLLDMPIASIAKQVKGFKPISRRMEVIYDKEFKIIDDFCHNPASYEAVLGTIQTMEYNSLHIINAIRGNRGVDINKENAEVLKQWGEILNVKNLYITSSRDVCGPLDEVTSEERDGFLEVFSNTTIPVRYEEKLQEAIDRALSNMKDRDLLLLLGPQGMDKGKDICIRLLKKNKHDYTTVPYIVHDYKENLVPIEF</sequence>
<dbReference type="Pfam" id="PF08245">
    <property type="entry name" value="Mur_ligase_M"/>
    <property type="match status" value="1"/>
</dbReference>
<evidence type="ECO:0000259" key="9">
    <source>
        <dbReference type="Pfam" id="PF01225"/>
    </source>
</evidence>
<feature type="domain" description="Mur ligase N-terminal catalytic" evidence="9">
    <location>
        <begin position="7"/>
        <end position="80"/>
    </location>
</feature>
<dbReference type="AlphaFoldDB" id="A0A6I0F0K6"/>
<evidence type="ECO:0000256" key="5">
    <source>
        <dbReference type="ARBA" id="ARBA00022984"/>
    </source>
</evidence>
<dbReference type="InterPro" id="IPR000713">
    <property type="entry name" value="Mur_ligase_N"/>
</dbReference>
<dbReference type="PANTHER" id="PTHR23135">
    <property type="entry name" value="MUR LIGASE FAMILY MEMBER"/>
    <property type="match status" value="1"/>
</dbReference>
<name>A0A6I0F0K6_9FIRM</name>
<dbReference type="Gene3D" id="3.90.190.20">
    <property type="entry name" value="Mur ligase, C-terminal domain"/>
    <property type="match status" value="1"/>
</dbReference>
<dbReference type="Gene3D" id="3.40.1390.10">
    <property type="entry name" value="MurE/MurF, N-terminal domain"/>
    <property type="match status" value="1"/>
</dbReference>
<reference evidence="12 13" key="1">
    <citation type="submission" date="2019-10" db="EMBL/GenBank/DDBJ databases">
        <title>Alkaliphilus serpentinus sp. nov. and Alkaliphilus pronyensis sp. nov., two novel anaerobic alkaliphilic species isolated from the serpentinized-hosted hydrothermal field of the Prony Bay (New Caledonia).</title>
        <authorList>
            <person name="Postec A."/>
        </authorList>
    </citation>
    <scope>NUCLEOTIDE SEQUENCE [LARGE SCALE GENOMIC DNA]</scope>
    <source>
        <strain evidence="12 13">LacV</strain>
    </source>
</reference>
<keyword evidence="3 8" id="KW-0132">Cell division</keyword>
<accession>A0A6I0F0K6</accession>
<dbReference type="InterPro" id="IPR005761">
    <property type="entry name" value="UDP-N-AcMur-Glu-dNH2Pim_ligase"/>
</dbReference>
<comment type="caution">
    <text evidence="12">The sequence shown here is derived from an EMBL/GenBank/DDBJ whole genome shotgun (WGS) entry which is preliminary data.</text>
</comment>
<dbReference type="RefSeq" id="WP_151860762.1">
    <property type="nucleotide sequence ID" value="NZ_WBZC01000019.1"/>
</dbReference>
<dbReference type="GO" id="GO:0071555">
    <property type="term" value="P:cell wall organization"/>
    <property type="evidence" value="ECO:0007669"/>
    <property type="project" value="UniProtKB-KW"/>
</dbReference>